<dbReference type="SUPFAM" id="SSF55073">
    <property type="entry name" value="Nucleotide cyclase"/>
    <property type="match status" value="1"/>
</dbReference>
<dbReference type="InterPro" id="IPR029787">
    <property type="entry name" value="Nucleotide_cyclase"/>
</dbReference>
<sequence length="281" mass="31994">MQLAIGLLIFSWIMLLAVVGFTFRDARNRRALTQKIKTLEEELAAEKDRAFNQSIDMAEKSVALLELKESLEQERERSEQLLRNILPERVIRVLQREGASKPELFDNVTVFFSDIVGFTRMSAELTPEAVIAELSDIFTQFDHIFTSHGCERIKTIGDAYLAVCGLPEPRPEHCANILRSALEARAYLERRNQDSPHQWRMRFGIHSGSVVGGIVGTEKYLYDIFGDTVNTAARMEQLSEPMRINVSETVRNLAPADCVFTPRPPQEVKGKGEMKMFFLDR</sequence>
<dbReference type="PROSITE" id="PS00452">
    <property type="entry name" value="GUANYLATE_CYCLASE_1"/>
    <property type="match status" value="1"/>
</dbReference>
<dbReference type="Proteomes" id="UP000245959">
    <property type="component" value="Unassembled WGS sequence"/>
</dbReference>
<name>A0A2U1AP60_9BACT</name>
<dbReference type="PROSITE" id="PS50125">
    <property type="entry name" value="GUANYLATE_CYCLASE_2"/>
    <property type="match status" value="1"/>
</dbReference>
<dbReference type="RefSeq" id="WP_116885177.1">
    <property type="nucleotide sequence ID" value="NZ_CABMMC010000154.1"/>
</dbReference>
<evidence type="ECO:0000256" key="2">
    <source>
        <dbReference type="ARBA" id="ARBA00022692"/>
    </source>
</evidence>
<gene>
    <name evidence="11" type="ORF">C8D82_12821</name>
    <name evidence="10" type="ORF">HF882_17305</name>
</gene>
<dbReference type="GO" id="GO:0009190">
    <property type="term" value="P:cyclic nucleotide biosynthetic process"/>
    <property type="evidence" value="ECO:0007669"/>
    <property type="project" value="InterPro"/>
</dbReference>
<comment type="similarity">
    <text evidence="7">Belongs to the adenylyl cyclase class-4/guanylyl cyclase family.</text>
</comment>
<dbReference type="Proteomes" id="UP000576225">
    <property type="component" value="Unassembled WGS sequence"/>
</dbReference>
<dbReference type="EMBL" id="QEKH01000028">
    <property type="protein sequence ID" value="PVY38121.1"/>
    <property type="molecule type" value="Genomic_DNA"/>
</dbReference>
<dbReference type="OrthoDB" id="9806735at2"/>
<feature type="coiled-coil region" evidence="8">
    <location>
        <begin position="29"/>
        <end position="84"/>
    </location>
</feature>
<keyword evidence="8" id="KW-0175">Coiled coil</keyword>
<reference evidence="10 13" key="2">
    <citation type="submission" date="2020-04" db="EMBL/GenBank/DDBJ databases">
        <authorList>
            <person name="Hitch T.C.A."/>
            <person name="Wylensek D."/>
            <person name="Clavel T."/>
        </authorList>
    </citation>
    <scope>NUCLEOTIDE SEQUENCE [LARGE SCALE GENOMIC DNA]</scope>
    <source>
        <strain evidence="10 13">COR2-253-APC-1A</strain>
    </source>
</reference>
<evidence type="ECO:0000256" key="6">
    <source>
        <dbReference type="ARBA" id="ARBA00023239"/>
    </source>
</evidence>
<keyword evidence="2" id="KW-0812">Transmembrane</keyword>
<dbReference type="Gene3D" id="3.30.70.1230">
    <property type="entry name" value="Nucleotide cyclase"/>
    <property type="match status" value="1"/>
</dbReference>
<dbReference type="AlphaFoldDB" id="A0A2U1AP60"/>
<evidence type="ECO:0000256" key="1">
    <source>
        <dbReference type="ARBA" id="ARBA00004370"/>
    </source>
</evidence>
<dbReference type="GO" id="GO:0035556">
    <property type="term" value="P:intracellular signal transduction"/>
    <property type="evidence" value="ECO:0007669"/>
    <property type="project" value="InterPro"/>
</dbReference>
<evidence type="ECO:0000313" key="10">
    <source>
        <dbReference type="EMBL" id="NMD88346.1"/>
    </source>
</evidence>
<keyword evidence="6 7" id="KW-0456">Lyase</keyword>
<dbReference type="GO" id="GO:0000166">
    <property type="term" value="F:nucleotide binding"/>
    <property type="evidence" value="ECO:0007669"/>
    <property type="project" value="UniProtKB-KW"/>
</dbReference>
<comment type="caution">
    <text evidence="11">The sequence shown here is derived from an EMBL/GenBank/DDBJ whole genome shotgun (WGS) entry which is preliminary data.</text>
</comment>
<dbReference type="GeneID" id="78296459"/>
<accession>A0A2U1AP60</accession>
<evidence type="ECO:0000256" key="7">
    <source>
        <dbReference type="RuleBase" id="RU000405"/>
    </source>
</evidence>
<evidence type="ECO:0000256" key="8">
    <source>
        <dbReference type="SAM" id="Coils"/>
    </source>
</evidence>
<dbReference type="SMART" id="SM00044">
    <property type="entry name" value="CYCc"/>
    <property type="match status" value="1"/>
</dbReference>
<evidence type="ECO:0000256" key="4">
    <source>
        <dbReference type="ARBA" id="ARBA00022989"/>
    </source>
</evidence>
<reference evidence="11 12" key="1">
    <citation type="submission" date="2018-04" db="EMBL/GenBank/DDBJ databases">
        <title>Genomic Encyclopedia of Type Strains, Phase IV (KMG-IV): sequencing the most valuable type-strain genomes for metagenomic binning, comparative biology and taxonomic classification.</title>
        <authorList>
            <person name="Goeker M."/>
        </authorList>
    </citation>
    <scope>NUCLEOTIDE SEQUENCE [LARGE SCALE GENOMIC DNA]</scope>
    <source>
        <strain evidence="11 12">DSM 14823</strain>
    </source>
</reference>
<evidence type="ECO:0000313" key="12">
    <source>
        <dbReference type="Proteomes" id="UP000245959"/>
    </source>
</evidence>
<protein>
    <submittedName>
        <fullName evidence="10">Adenylate/guanylate cyclase domain-containing protein</fullName>
    </submittedName>
    <submittedName>
        <fullName evidence="11">Class 3 adenylate cyclase</fullName>
    </submittedName>
</protein>
<evidence type="ECO:0000256" key="5">
    <source>
        <dbReference type="ARBA" id="ARBA00023136"/>
    </source>
</evidence>
<evidence type="ECO:0000256" key="3">
    <source>
        <dbReference type="ARBA" id="ARBA00022741"/>
    </source>
</evidence>
<keyword evidence="3" id="KW-0547">Nucleotide-binding</keyword>
<comment type="subcellular location">
    <subcellularLocation>
        <location evidence="1">Membrane</location>
    </subcellularLocation>
</comment>
<keyword evidence="5" id="KW-0472">Membrane</keyword>
<dbReference type="GO" id="GO:0004016">
    <property type="term" value="F:adenylate cyclase activity"/>
    <property type="evidence" value="ECO:0007669"/>
    <property type="project" value="UniProtKB-ARBA"/>
</dbReference>
<dbReference type="InterPro" id="IPR050401">
    <property type="entry name" value="Cyclic_nucleotide_synthase"/>
</dbReference>
<dbReference type="CDD" id="cd07302">
    <property type="entry name" value="CHD"/>
    <property type="match status" value="1"/>
</dbReference>
<organism evidence="11 12">
    <name type="scientific">Victivallis vadensis</name>
    <dbReference type="NCBI Taxonomy" id="172901"/>
    <lineage>
        <taxon>Bacteria</taxon>
        <taxon>Pseudomonadati</taxon>
        <taxon>Lentisphaerota</taxon>
        <taxon>Lentisphaeria</taxon>
        <taxon>Victivallales</taxon>
        <taxon>Victivallaceae</taxon>
        <taxon>Victivallis</taxon>
    </lineage>
</organism>
<keyword evidence="4" id="KW-1133">Transmembrane helix</keyword>
<dbReference type="InterPro" id="IPR018297">
    <property type="entry name" value="A/G_cyclase_CS"/>
</dbReference>
<dbReference type="Pfam" id="PF00211">
    <property type="entry name" value="Guanylate_cyc"/>
    <property type="match status" value="1"/>
</dbReference>
<evidence type="ECO:0000313" key="11">
    <source>
        <dbReference type="EMBL" id="PVY38121.1"/>
    </source>
</evidence>
<dbReference type="EMBL" id="JABAEW010000043">
    <property type="protein sequence ID" value="NMD88346.1"/>
    <property type="molecule type" value="Genomic_DNA"/>
</dbReference>
<evidence type="ECO:0000313" key="13">
    <source>
        <dbReference type="Proteomes" id="UP000576225"/>
    </source>
</evidence>
<dbReference type="InterPro" id="IPR001054">
    <property type="entry name" value="A/G_cyclase"/>
</dbReference>
<feature type="domain" description="Guanylate cyclase" evidence="9">
    <location>
        <begin position="109"/>
        <end position="236"/>
    </location>
</feature>
<evidence type="ECO:0000259" key="9">
    <source>
        <dbReference type="PROSITE" id="PS50125"/>
    </source>
</evidence>
<keyword evidence="12" id="KW-1185">Reference proteome</keyword>
<dbReference type="GO" id="GO:0016020">
    <property type="term" value="C:membrane"/>
    <property type="evidence" value="ECO:0007669"/>
    <property type="project" value="UniProtKB-SubCell"/>
</dbReference>
<dbReference type="PANTHER" id="PTHR11920:SF335">
    <property type="entry name" value="GUANYLATE CYCLASE"/>
    <property type="match status" value="1"/>
</dbReference>
<proteinExistence type="inferred from homology"/>
<dbReference type="PANTHER" id="PTHR11920">
    <property type="entry name" value="GUANYLYL CYCLASE"/>
    <property type="match status" value="1"/>
</dbReference>